<keyword evidence="4" id="KW-0187">Copper transport</keyword>
<evidence type="ECO:0000256" key="3">
    <source>
        <dbReference type="ARBA" id="ARBA00023136"/>
    </source>
</evidence>
<reference evidence="5" key="2">
    <citation type="submission" date="2020-05" db="UniProtKB">
        <authorList>
            <consortium name="EnsemblMetazoa"/>
        </authorList>
    </citation>
    <scope>IDENTIFICATION</scope>
    <source>
        <strain evidence="5">IAEA</strain>
    </source>
</reference>
<protein>
    <recommendedName>
        <fullName evidence="4">Copper transport protein</fullName>
    </recommendedName>
</protein>
<proteinExistence type="inferred from homology"/>
<dbReference type="GO" id="GO:0005375">
    <property type="term" value="F:copper ion transmembrane transporter activity"/>
    <property type="evidence" value="ECO:0007669"/>
    <property type="project" value="UniProtKB-UniRule"/>
</dbReference>
<evidence type="ECO:0000256" key="2">
    <source>
        <dbReference type="ARBA" id="ARBA00022989"/>
    </source>
</evidence>
<evidence type="ECO:0000313" key="6">
    <source>
        <dbReference type="Proteomes" id="UP000091820"/>
    </source>
</evidence>
<feature type="transmembrane region" description="Helical" evidence="4">
    <location>
        <begin position="156"/>
        <end position="175"/>
    </location>
</feature>
<keyword evidence="2 4" id="KW-1133">Transmembrane helix</keyword>
<keyword evidence="4" id="KW-0186">Copper</keyword>
<feature type="transmembrane region" description="Helical" evidence="4">
    <location>
        <begin position="44"/>
        <end position="61"/>
    </location>
</feature>
<evidence type="ECO:0000256" key="1">
    <source>
        <dbReference type="ARBA" id="ARBA00022692"/>
    </source>
</evidence>
<keyword evidence="4" id="KW-0406">Ion transport</keyword>
<dbReference type="Pfam" id="PF04145">
    <property type="entry name" value="Ctr"/>
    <property type="match status" value="1"/>
</dbReference>
<keyword evidence="3 4" id="KW-0472">Membrane</keyword>
<dbReference type="InterPro" id="IPR007274">
    <property type="entry name" value="Cop_transporter"/>
</dbReference>
<evidence type="ECO:0000313" key="5">
    <source>
        <dbReference type="EnsemblMetazoa" id="GBRI014008-PA"/>
    </source>
</evidence>
<reference evidence="6" key="1">
    <citation type="submission" date="2014-03" db="EMBL/GenBank/DDBJ databases">
        <authorList>
            <person name="Aksoy S."/>
            <person name="Warren W."/>
            <person name="Wilson R.K."/>
        </authorList>
    </citation>
    <scope>NUCLEOTIDE SEQUENCE [LARGE SCALE GENOMIC DNA]</scope>
    <source>
        <strain evidence="6">IAEA</strain>
    </source>
</reference>
<dbReference type="AlphaFoldDB" id="A0A1A9WC22"/>
<keyword evidence="1 4" id="KW-0812">Transmembrane</keyword>
<dbReference type="GO" id="GO:0016020">
    <property type="term" value="C:membrane"/>
    <property type="evidence" value="ECO:0007669"/>
    <property type="project" value="UniProtKB-SubCell"/>
</dbReference>
<dbReference type="EnsemblMetazoa" id="GBRI014008-RA">
    <property type="protein sequence ID" value="GBRI014008-PA"/>
    <property type="gene ID" value="GBRI014008"/>
</dbReference>
<dbReference type="PANTHER" id="PTHR12483:SF115">
    <property type="entry name" value="COPPER TRANSPORT PROTEIN"/>
    <property type="match status" value="1"/>
</dbReference>
<dbReference type="Proteomes" id="UP000091820">
    <property type="component" value="Unassembled WGS sequence"/>
</dbReference>
<name>A0A1A9WC22_9MUSC</name>
<evidence type="ECO:0000256" key="4">
    <source>
        <dbReference type="RuleBase" id="RU367022"/>
    </source>
</evidence>
<dbReference type="PANTHER" id="PTHR12483">
    <property type="entry name" value="SOLUTE CARRIER FAMILY 31 COPPER TRANSPORTERS"/>
    <property type="match status" value="1"/>
</dbReference>
<comment type="similarity">
    <text evidence="4">Belongs to the copper transporter (Ctr) (TC 1.A.56) family. SLC31A subfamily.</text>
</comment>
<keyword evidence="4" id="KW-0813">Transport</keyword>
<organism evidence="5 6">
    <name type="scientific">Glossina brevipalpis</name>
    <dbReference type="NCBI Taxonomy" id="37001"/>
    <lineage>
        <taxon>Eukaryota</taxon>
        <taxon>Metazoa</taxon>
        <taxon>Ecdysozoa</taxon>
        <taxon>Arthropoda</taxon>
        <taxon>Hexapoda</taxon>
        <taxon>Insecta</taxon>
        <taxon>Pterygota</taxon>
        <taxon>Neoptera</taxon>
        <taxon>Endopterygota</taxon>
        <taxon>Diptera</taxon>
        <taxon>Brachycera</taxon>
        <taxon>Muscomorpha</taxon>
        <taxon>Hippoboscoidea</taxon>
        <taxon>Glossinidae</taxon>
        <taxon>Glossina</taxon>
    </lineage>
</organism>
<keyword evidence="6" id="KW-1185">Reference proteome</keyword>
<sequence length="189" mass="21240">MDHDHDHNHGPDDTVSCPMIMTFHGGHCERILWNGWVASTMVEFIFSALAIFLMAFCYETLKYLREYILRQTVRKEAERVALEMQAKTSSMSAHASGGGGGGGGGLGGGCPRSTMAEIQDKSYAQRVFSTPHLIQTLLNVIQIFISYLLMLVFMTFNYWLCMAVVFGLAVGYFFFGWIKQEAYESECCQ</sequence>
<dbReference type="STRING" id="37001.A0A1A9WC22"/>
<comment type="subcellular location">
    <subcellularLocation>
        <location evidence="4">Membrane</location>
        <topology evidence="4">Multi-pass membrane protein</topology>
    </subcellularLocation>
</comment>
<accession>A0A1A9WC22</accession>
<feature type="transmembrane region" description="Helical" evidence="4">
    <location>
        <begin position="133"/>
        <end position="150"/>
    </location>
</feature>
<dbReference type="VEuPathDB" id="VectorBase:GBRI014008"/>